<evidence type="ECO:0000313" key="1">
    <source>
        <dbReference type="EMBL" id="KAI9915371.1"/>
    </source>
</evidence>
<dbReference type="EMBL" id="CM047582">
    <property type="protein sequence ID" value="KAI9915371.1"/>
    <property type="molecule type" value="Genomic_DNA"/>
</dbReference>
<protein>
    <submittedName>
        <fullName evidence="1">Uncharacterized protein</fullName>
    </submittedName>
</protein>
<accession>A0ACC0WAL4</accession>
<gene>
    <name evidence="1" type="ORF">PsorP6_007817</name>
</gene>
<sequence length="224" mass="25161">MLKPHVLVAIACFLAAASARAAIPITEVAALHVDSSNRRVDHSDQRNLRAKVPDGSEEERGLTKAQLEHLVGAITSKGRKNCRDQLDLHVLSPFGLQLDDVKKSFKEISAIVPYNIKEPNNRAWMALGDAYFKKQSDVNFLTHEHAQLQAHARREKELVVLLKRKHINPERGVAKFRILCTKNNDARIPIEFVKLMALGSEIAEKARLKENAPEALLMPQFPRT</sequence>
<dbReference type="Proteomes" id="UP001163321">
    <property type="component" value="Chromosome 3"/>
</dbReference>
<evidence type="ECO:0000313" key="2">
    <source>
        <dbReference type="Proteomes" id="UP001163321"/>
    </source>
</evidence>
<keyword evidence="2" id="KW-1185">Reference proteome</keyword>
<proteinExistence type="predicted"/>
<name>A0ACC0WAL4_9STRA</name>
<organism evidence="1 2">
    <name type="scientific">Peronosclerospora sorghi</name>
    <dbReference type="NCBI Taxonomy" id="230839"/>
    <lineage>
        <taxon>Eukaryota</taxon>
        <taxon>Sar</taxon>
        <taxon>Stramenopiles</taxon>
        <taxon>Oomycota</taxon>
        <taxon>Peronosporomycetes</taxon>
        <taxon>Peronosporales</taxon>
        <taxon>Peronosporaceae</taxon>
        <taxon>Peronosclerospora</taxon>
    </lineage>
</organism>
<reference evidence="1 2" key="1">
    <citation type="journal article" date="2022" name="bioRxiv">
        <title>The genome of the oomycete Peronosclerospora sorghi, a cosmopolitan pathogen of maize and sorghum, is inflated with dispersed pseudogenes.</title>
        <authorList>
            <person name="Fletcher K."/>
            <person name="Martin F."/>
            <person name="Isakeit T."/>
            <person name="Cavanaugh K."/>
            <person name="Magill C."/>
            <person name="Michelmore R."/>
        </authorList>
    </citation>
    <scope>NUCLEOTIDE SEQUENCE [LARGE SCALE GENOMIC DNA]</scope>
    <source>
        <strain evidence="1">P6</strain>
    </source>
</reference>
<comment type="caution">
    <text evidence="1">The sequence shown here is derived from an EMBL/GenBank/DDBJ whole genome shotgun (WGS) entry which is preliminary data.</text>
</comment>